<dbReference type="EMBL" id="CM056787">
    <property type="protein sequence ID" value="KAJ8733376.1"/>
    <property type="molecule type" value="Genomic_DNA"/>
</dbReference>
<reference evidence="1" key="1">
    <citation type="submission" date="2023-03" db="EMBL/GenBank/DDBJ databases">
        <title>Chromosome-level genomes of two armyworms, Mythimna separata and Mythimna loreyi, provide insights into the biosynthesis and reception of sex pheromones.</title>
        <authorList>
            <person name="Zhao H."/>
        </authorList>
    </citation>
    <scope>NUCLEOTIDE SEQUENCE</scope>
    <source>
        <strain evidence="1">BeijingLab</strain>
    </source>
</reference>
<evidence type="ECO:0000313" key="2">
    <source>
        <dbReference type="Proteomes" id="UP001231649"/>
    </source>
</evidence>
<name>A0ACC2RA11_9NEOP</name>
<evidence type="ECO:0000313" key="1">
    <source>
        <dbReference type="EMBL" id="KAJ8733376.1"/>
    </source>
</evidence>
<dbReference type="Proteomes" id="UP001231649">
    <property type="component" value="Chromosome 11"/>
</dbReference>
<accession>A0ACC2RA11</accession>
<protein>
    <submittedName>
        <fullName evidence="1">Uncharacterized protein</fullName>
    </submittedName>
</protein>
<gene>
    <name evidence="1" type="ORF">PYW08_001674</name>
</gene>
<organism evidence="1 2">
    <name type="scientific">Mythimna loreyi</name>
    <dbReference type="NCBI Taxonomy" id="667449"/>
    <lineage>
        <taxon>Eukaryota</taxon>
        <taxon>Metazoa</taxon>
        <taxon>Ecdysozoa</taxon>
        <taxon>Arthropoda</taxon>
        <taxon>Hexapoda</taxon>
        <taxon>Insecta</taxon>
        <taxon>Pterygota</taxon>
        <taxon>Neoptera</taxon>
        <taxon>Endopterygota</taxon>
        <taxon>Lepidoptera</taxon>
        <taxon>Glossata</taxon>
        <taxon>Ditrysia</taxon>
        <taxon>Noctuoidea</taxon>
        <taxon>Noctuidae</taxon>
        <taxon>Noctuinae</taxon>
        <taxon>Hadenini</taxon>
        <taxon>Mythimna</taxon>
    </lineage>
</organism>
<keyword evidence="2" id="KW-1185">Reference proteome</keyword>
<comment type="caution">
    <text evidence="1">The sequence shown here is derived from an EMBL/GenBank/DDBJ whole genome shotgun (WGS) entry which is preliminary data.</text>
</comment>
<proteinExistence type="predicted"/>
<sequence length="309" mass="35495">MCTYKTSLQNYNKMWTKVKDSQFFILFSQERGYEICVTDYLSVWTTLLSRKAFLDQLKESNEGLELPNENEFIQKGVHLLSNLDKLKKCSIEKKDNGKSLFVTMTISFGFPFYLECTLSKGSEEVYFQKVTRPLLNVICDLRESQTELRRLLIKKDSEIEEYKCEGGEIVLRHLKTIAFNDVEHMKKHKAFEKSFGESNTSTKVLEEAVQIVENNILRQEPLATASPDPGPSIKTEPIPVIKTESDLNVKMEPDTTVTTEPTPVKRELKSEEAEETSSSVITASVSCKQEIKREQARAHVPRKRSKFNF</sequence>